<dbReference type="PANTHER" id="PTHR31917">
    <property type="entry name" value="AGENET DOMAIN-CONTAINING PROTEIN-RELATED"/>
    <property type="match status" value="1"/>
</dbReference>
<comment type="caution">
    <text evidence="2">The sequence shown here is derived from an EMBL/GenBank/DDBJ whole genome shotgun (WGS) entry which is preliminary data.</text>
</comment>
<evidence type="ECO:0000313" key="2">
    <source>
        <dbReference type="EMBL" id="GAV72843.1"/>
    </source>
</evidence>
<keyword evidence="3" id="KW-1185">Reference proteome</keyword>
<reference evidence="3" key="1">
    <citation type="submission" date="2016-04" db="EMBL/GenBank/DDBJ databases">
        <title>Cephalotus genome sequencing.</title>
        <authorList>
            <person name="Fukushima K."/>
            <person name="Hasebe M."/>
            <person name="Fang X."/>
        </authorList>
    </citation>
    <scope>NUCLEOTIDE SEQUENCE [LARGE SCALE GENOMIC DNA]</scope>
    <source>
        <strain evidence="3">cv. St1</strain>
    </source>
</reference>
<dbReference type="Proteomes" id="UP000187406">
    <property type="component" value="Unassembled WGS sequence"/>
</dbReference>
<feature type="domain" description="Agenet" evidence="1">
    <location>
        <begin position="1"/>
        <end position="64"/>
    </location>
</feature>
<dbReference type="AlphaFoldDB" id="A0A1Q3BYK3"/>
<accession>A0A1Q3BYK3</accession>
<protein>
    <submittedName>
        <fullName evidence="2">Agenet domain-containing protein</fullName>
    </submittedName>
</protein>
<dbReference type="STRING" id="3775.A0A1Q3BYK3"/>
<dbReference type="InterPro" id="IPR008395">
    <property type="entry name" value="Agenet-like_dom"/>
</dbReference>
<organism evidence="2 3">
    <name type="scientific">Cephalotus follicularis</name>
    <name type="common">Albany pitcher plant</name>
    <dbReference type="NCBI Taxonomy" id="3775"/>
    <lineage>
        <taxon>Eukaryota</taxon>
        <taxon>Viridiplantae</taxon>
        <taxon>Streptophyta</taxon>
        <taxon>Embryophyta</taxon>
        <taxon>Tracheophyta</taxon>
        <taxon>Spermatophyta</taxon>
        <taxon>Magnoliopsida</taxon>
        <taxon>eudicotyledons</taxon>
        <taxon>Gunneridae</taxon>
        <taxon>Pentapetalae</taxon>
        <taxon>rosids</taxon>
        <taxon>fabids</taxon>
        <taxon>Oxalidales</taxon>
        <taxon>Cephalotaceae</taxon>
        <taxon>Cephalotus</taxon>
    </lineage>
</organism>
<evidence type="ECO:0000259" key="1">
    <source>
        <dbReference type="SMART" id="SM00743"/>
    </source>
</evidence>
<dbReference type="InterPro" id="IPR014002">
    <property type="entry name" value="Agenet_dom_plant"/>
</dbReference>
<dbReference type="InParanoid" id="A0A1Q3BYK3"/>
<feature type="domain" description="Agenet" evidence="1">
    <location>
        <begin position="67"/>
        <end position="123"/>
    </location>
</feature>
<dbReference type="Pfam" id="PF05641">
    <property type="entry name" value="Agenet"/>
    <property type="match status" value="1"/>
</dbReference>
<dbReference type="SMART" id="SM00743">
    <property type="entry name" value="Agenet"/>
    <property type="match status" value="2"/>
</dbReference>
<name>A0A1Q3BYK3_CEPFO</name>
<dbReference type="EMBL" id="BDDD01001043">
    <property type="protein sequence ID" value="GAV72843.1"/>
    <property type="molecule type" value="Genomic_DNA"/>
</dbReference>
<evidence type="ECO:0000313" key="3">
    <source>
        <dbReference type="Proteomes" id="UP000187406"/>
    </source>
</evidence>
<dbReference type="OrthoDB" id="663550at2759"/>
<sequence>MRFKKGSNVEVLSKMEVPSGSWRCAEIICGNGHNYTVRYAGTTNEEIAERVSRNAIRPCCPLLEVSESWVPGDVVEVFDNFSWKMATVSKALGKKHFLVRLLASSLEFKVGRADIRLRQSWQDEKWVVIGKGSGNCEDGKCHEIWTLKYNQHLGSQFPRTKMWMNSQANGDCFPVKKKTYFQESHTALSKNLKRGSPYDNNSRVEGYADAAQKVRVIEKGGRFHRAIAANSSNLPKQET</sequence>
<proteinExistence type="predicted"/>
<dbReference type="PANTHER" id="PTHR31917:SF5">
    <property type="entry name" value="OS02G0204500 PROTEIN"/>
    <property type="match status" value="1"/>
</dbReference>
<gene>
    <name evidence="2" type="ORF">CFOL_v3_16331</name>
</gene>